<dbReference type="PANTHER" id="PTHR43591">
    <property type="entry name" value="METHYLTRANSFERASE"/>
    <property type="match status" value="1"/>
</dbReference>
<evidence type="ECO:0000259" key="2">
    <source>
        <dbReference type="Pfam" id="PF08241"/>
    </source>
</evidence>
<sequence length="250" mass="28897">MDKSKKTRQKIYDRWHKTVYQVDIKKSVKSFSFLHKTALNLLRITDHTRGKLLDVACGKGLLLKEIRERNKHIRLYGSDISEYAINAARKIVPTAIFSVDDGEDLSFNSNQFDFISCLGGLEYYDNPTRGASEIARVLKRNGIAVIFVPNLMFAGYIWLALRYGIMPTHGGTDKNGEQIYDYNDEKFYTYQGWREILEKGGLKIASVNVYSYLGSTRFAHPWLLKPYNTFFYKLIPFNLSYSFIFVCTKS</sequence>
<dbReference type="Gene3D" id="3.40.50.150">
    <property type="entry name" value="Vaccinia Virus protein VP39"/>
    <property type="match status" value="1"/>
</dbReference>
<dbReference type="AlphaFoldDB" id="A0A1F7HI52"/>
<evidence type="ECO:0000256" key="1">
    <source>
        <dbReference type="SAM" id="Phobius"/>
    </source>
</evidence>
<proteinExistence type="predicted"/>
<keyword evidence="1" id="KW-0812">Transmembrane</keyword>
<dbReference type="SUPFAM" id="SSF53335">
    <property type="entry name" value="S-adenosyl-L-methionine-dependent methyltransferases"/>
    <property type="match status" value="1"/>
</dbReference>
<protein>
    <recommendedName>
        <fullName evidence="2">Methyltransferase type 11 domain-containing protein</fullName>
    </recommendedName>
</protein>
<dbReference type="CDD" id="cd02440">
    <property type="entry name" value="AdoMet_MTases"/>
    <property type="match status" value="1"/>
</dbReference>
<name>A0A1F7HI52_9BACT</name>
<keyword evidence="1" id="KW-0472">Membrane</keyword>
<dbReference type="InterPro" id="IPR013216">
    <property type="entry name" value="Methyltransf_11"/>
</dbReference>
<evidence type="ECO:0000313" key="4">
    <source>
        <dbReference type="Proteomes" id="UP000177199"/>
    </source>
</evidence>
<dbReference type="EMBL" id="MFZV01000043">
    <property type="protein sequence ID" value="OGK30656.1"/>
    <property type="molecule type" value="Genomic_DNA"/>
</dbReference>
<feature type="transmembrane region" description="Helical" evidence="1">
    <location>
        <begin position="230"/>
        <end position="248"/>
    </location>
</feature>
<evidence type="ECO:0000313" key="3">
    <source>
        <dbReference type="EMBL" id="OGK30656.1"/>
    </source>
</evidence>
<accession>A0A1F7HI52</accession>
<feature type="domain" description="Methyltransferase type 11" evidence="2">
    <location>
        <begin position="53"/>
        <end position="146"/>
    </location>
</feature>
<dbReference type="GO" id="GO:0008757">
    <property type="term" value="F:S-adenosylmethionine-dependent methyltransferase activity"/>
    <property type="evidence" value="ECO:0007669"/>
    <property type="project" value="InterPro"/>
</dbReference>
<dbReference type="InterPro" id="IPR029063">
    <property type="entry name" value="SAM-dependent_MTases_sf"/>
</dbReference>
<feature type="transmembrane region" description="Helical" evidence="1">
    <location>
        <begin position="142"/>
        <end position="161"/>
    </location>
</feature>
<dbReference type="Proteomes" id="UP000177199">
    <property type="component" value="Unassembled WGS sequence"/>
</dbReference>
<comment type="caution">
    <text evidence="3">The sequence shown here is derived from an EMBL/GenBank/DDBJ whole genome shotgun (WGS) entry which is preliminary data.</text>
</comment>
<keyword evidence="1" id="KW-1133">Transmembrane helix</keyword>
<reference evidence="3 4" key="1">
    <citation type="journal article" date="2016" name="Nat. Commun.">
        <title>Thousands of microbial genomes shed light on interconnected biogeochemical processes in an aquifer system.</title>
        <authorList>
            <person name="Anantharaman K."/>
            <person name="Brown C.T."/>
            <person name="Hug L.A."/>
            <person name="Sharon I."/>
            <person name="Castelle C.J."/>
            <person name="Probst A.J."/>
            <person name="Thomas B.C."/>
            <person name="Singh A."/>
            <person name="Wilkins M.J."/>
            <person name="Karaoz U."/>
            <person name="Brodie E.L."/>
            <person name="Williams K.H."/>
            <person name="Hubbard S.S."/>
            <person name="Banfield J.F."/>
        </authorList>
    </citation>
    <scope>NUCLEOTIDE SEQUENCE [LARGE SCALE GENOMIC DNA]</scope>
</reference>
<dbReference type="Pfam" id="PF08241">
    <property type="entry name" value="Methyltransf_11"/>
    <property type="match status" value="1"/>
</dbReference>
<gene>
    <name evidence="3" type="ORF">A3F29_00205</name>
</gene>
<organism evidence="3 4">
    <name type="scientific">Candidatus Roizmanbacteria bacterium RIFCSPHIGHO2_12_FULL_33_9</name>
    <dbReference type="NCBI Taxonomy" id="1802045"/>
    <lineage>
        <taxon>Bacteria</taxon>
        <taxon>Candidatus Roizmaniibacteriota</taxon>
    </lineage>
</organism>